<name>Q81859_HDV</name>
<sequence length="54" mass="5513">FLAPPSKVTGGGARNTGDQWSHGMPFPMLDSDSPPKGRPGMAGPHSAGSAFHPL</sequence>
<accession>Q81859</accession>
<dbReference type="EMBL" id="M13225">
    <property type="protein sequence ID" value="AAA66432.1"/>
    <property type="molecule type" value="Genomic_RNA"/>
</dbReference>
<organism evidence="2">
    <name type="scientific">Hepatitis delta virus</name>
    <name type="common">HDV</name>
    <dbReference type="NCBI Taxonomy" id="12475"/>
    <lineage>
        <taxon>Viruses</taxon>
        <taxon>Ribozyviria</taxon>
        <taxon>Kolmioviridae</taxon>
        <taxon>Deltavirus</taxon>
        <taxon>Deltavirus italiense</taxon>
    </lineage>
</organism>
<protein>
    <submittedName>
        <fullName evidence="2">Uncharacterized protein</fullName>
    </submittedName>
</protein>
<evidence type="ECO:0000313" key="2">
    <source>
        <dbReference type="EMBL" id="AAA66432.1"/>
    </source>
</evidence>
<organismHost>
    <name type="scientific">Homo sapiens</name>
    <name type="common">Human</name>
    <dbReference type="NCBI Taxonomy" id="9606"/>
</organismHost>
<feature type="region of interest" description="Disordered" evidence="1">
    <location>
        <begin position="1"/>
        <end position="54"/>
    </location>
</feature>
<reference evidence="2" key="1">
    <citation type="journal article" date="1986" name="Science">
        <title>Cloned fragment of the hepatitis delta virus RNA genome: sequence and diagnostic application.</title>
        <authorList>
            <person name="Denniston K.J."/>
            <person name="Hoyer B.H."/>
            <person name="Smedile A."/>
            <person name="Wells F.V."/>
            <person name="Nelson J."/>
            <person name="Gerin J.L."/>
        </authorList>
    </citation>
    <scope>NUCLEOTIDE SEQUENCE</scope>
</reference>
<feature type="non-terminal residue" evidence="2">
    <location>
        <position position="54"/>
    </location>
</feature>
<evidence type="ECO:0000256" key="1">
    <source>
        <dbReference type="SAM" id="MobiDB-lite"/>
    </source>
</evidence>
<proteinExistence type="predicted"/>
<feature type="non-terminal residue" evidence="2">
    <location>
        <position position="1"/>
    </location>
</feature>